<keyword evidence="4" id="KW-0482">Metalloprotease</keyword>
<keyword evidence="3" id="KW-0378">Hydrolase</keyword>
<dbReference type="PANTHER" id="PTHR30624:SF10">
    <property type="entry name" value="CONSERVED PROTEIN"/>
    <property type="match status" value="1"/>
</dbReference>
<evidence type="ECO:0000259" key="6">
    <source>
        <dbReference type="Pfam" id="PF19289"/>
    </source>
</evidence>
<sequence length="538" mass="58718">MTTRRDFLVTGGAALGALAIGPSALRALPGFKPLPALYTDAATRELMMEALDAAKRYGASWADVRISRNRNNSIQTRERQVTDVVDTDTMGCGVRVLVDGCWGFCATQELTKEGVGTAAQEAVAIAKANRIARDRRVELAPSPAHPNATWRSAYQIDPFTVPVETKADLLLRANAEALKVPNVRFVNSGLSFVKEERNYANTDGSVITQDYVRSWVTMSCTAVAPDRSGTAVRGPEVVQPAGRGWEYVLEADIVKNATKWGEEAAEKLTAKPVEPGRYDLILHPSQLFLTIHESLAHPTELDRAMGYEANYAGTSFMAPPEKVLGSLKLGPPMMNLVGNRNEVGALATIGYDDDGVQPDTFHIVKDGILNDYQTTREQAPWLSSWYAKNGKPVRSHGCSYAQSWADVQFQRMPNVSLQPGAKDLSWDDLIAATDKGIAMIGRASYSIDQQRYNAQFGAQLCYEVRKGKIVGQVKDAAYQMRTPDFWNTLDMLGGKSSYEFGGTFNDGKGQPGQANAVSHGCPPTRFKNANIINTGRTV</sequence>
<proteinExistence type="inferred from homology"/>
<dbReference type="InterPro" id="IPR002510">
    <property type="entry name" value="Metalloprtase-TldD/E_N"/>
</dbReference>
<evidence type="ECO:0000256" key="2">
    <source>
        <dbReference type="ARBA" id="ARBA00022670"/>
    </source>
</evidence>
<keyword evidence="2" id="KW-0645">Protease</keyword>
<dbReference type="InterPro" id="IPR035068">
    <property type="entry name" value="TldD/PmbA_N"/>
</dbReference>
<keyword evidence="9" id="KW-1185">Reference proteome</keyword>
<feature type="domain" description="Metalloprotease TldD/E N-terminal" evidence="5">
    <location>
        <begin position="62"/>
        <end position="126"/>
    </location>
</feature>
<dbReference type="GO" id="GO:0006508">
    <property type="term" value="P:proteolysis"/>
    <property type="evidence" value="ECO:0007669"/>
    <property type="project" value="UniProtKB-KW"/>
</dbReference>
<dbReference type="RefSeq" id="WP_171224914.1">
    <property type="nucleotide sequence ID" value="NZ_CP053085.1"/>
</dbReference>
<dbReference type="PROSITE" id="PS51318">
    <property type="entry name" value="TAT"/>
    <property type="match status" value="1"/>
</dbReference>
<dbReference type="Proteomes" id="UP000500938">
    <property type="component" value="Chromosome"/>
</dbReference>
<dbReference type="InterPro" id="IPR006311">
    <property type="entry name" value="TAT_signal"/>
</dbReference>
<evidence type="ECO:0000259" key="7">
    <source>
        <dbReference type="Pfam" id="PF19290"/>
    </source>
</evidence>
<dbReference type="NCBIfam" id="TIGR01409">
    <property type="entry name" value="TAT_signal_seq"/>
    <property type="match status" value="1"/>
</dbReference>
<dbReference type="Pfam" id="PF01523">
    <property type="entry name" value="PmbA_TldD_1st"/>
    <property type="match status" value="1"/>
</dbReference>
<feature type="domain" description="Metalloprotease TldD/E central" evidence="7">
    <location>
        <begin position="157"/>
        <end position="269"/>
    </location>
</feature>
<dbReference type="Pfam" id="PF19289">
    <property type="entry name" value="PmbA_TldD_3rd"/>
    <property type="match status" value="1"/>
</dbReference>
<name>A0A6M4IKA4_9BACT</name>
<feature type="domain" description="Metalloprotease TldD/E C-terminal" evidence="6">
    <location>
        <begin position="275"/>
        <end position="531"/>
    </location>
</feature>
<dbReference type="SUPFAM" id="SSF111283">
    <property type="entry name" value="Putative modulator of DNA gyrase, PmbA/TldD"/>
    <property type="match status" value="1"/>
</dbReference>
<dbReference type="GO" id="GO:0008237">
    <property type="term" value="F:metallopeptidase activity"/>
    <property type="evidence" value="ECO:0007669"/>
    <property type="project" value="UniProtKB-KW"/>
</dbReference>
<protein>
    <submittedName>
        <fullName evidence="8">TldD/PmbA family protein</fullName>
    </submittedName>
</protein>
<dbReference type="InterPro" id="IPR036059">
    <property type="entry name" value="TldD/PmbA_sf"/>
</dbReference>
<organism evidence="8 9">
    <name type="scientific">Gemmatimonas groenlandica</name>
    <dbReference type="NCBI Taxonomy" id="2732249"/>
    <lineage>
        <taxon>Bacteria</taxon>
        <taxon>Pseudomonadati</taxon>
        <taxon>Gemmatimonadota</taxon>
        <taxon>Gemmatimonadia</taxon>
        <taxon>Gemmatimonadales</taxon>
        <taxon>Gemmatimonadaceae</taxon>
        <taxon>Gemmatimonas</taxon>
    </lineage>
</organism>
<dbReference type="InterPro" id="IPR045570">
    <property type="entry name" value="Metalloprtase-TldD/E_cen_dom"/>
</dbReference>
<evidence type="ECO:0000313" key="8">
    <source>
        <dbReference type="EMBL" id="QJR35484.1"/>
    </source>
</evidence>
<dbReference type="InterPro" id="IPR045569">
    <property type="entry name" value="Metalloprtase-TldD/E_C"/>
</dbReference>
<dbReference type="FunFam" id="3.30.2290.10:FF:000003">
    <property type="entry name" value="Zinc-dependent protease, TldD/PmbA family"/>
    <property type="match status" value="1"/>
</dbReference>
<accession>A0A6M4IKA4</accession>
<dbReference type="PANTHER" id="PTHR30624">
    <property type="entry name" value="UNCHARACTERIZED PROTEIN TLDD AND PMBA"/>
    <property type="match status" value="1"/>
</dbReference>
<gene>
    <name evidence="8" type="ORF">HKW67_08185</name>
</gene>
<dbReference type="KEGG" id="ggr:HKW67_08185"/>
<evidence type="ECO:0000256" key="4">
    <source>
        <dbReference type="ARBA" id="ARBA00023049"/>
    </source>
</evidence>
<dbReference type="Pfam" id="PF19290">
    <property type="entry name" value="PmbA_TldD_2nd"/>
    <property type="match status" value="1"/>
</dbReference>
<evidence type="ECO:0000256" key="1">
    <source>
        <dbReference type="ARBA" id="ARBA00005836"/>
    </source>
</evidence>
<dbReference type="InterPro" id="IPR051463">
    <property type="entry name" value="Peptidase_U62_metallo"/>
</dbReference>
<reference evidence="8 9" key="1">
    <citation type="submission" date="2020-05" db="EMBL/GenBank/DDBJ databases">
        <title>Complete genome sequence of Gemmatimonas greenlandica TET16.</title>
        <authorList>
            <person name="Zeng Y."/>
        </authorList>
    </citation>
    <scope>NUCLEOTIDE SEQUENCE [LARGE SCALE GENOMIC DNA]</scope>
    <source>
        <strain evidence="8 9">TET16</strain>
    </source>
</reference>
<evidence type="ECO:0000256" key="3">
    <source>
        <dbReference type="ARBA" id="ARBA00022801"/>
    </source>
</evidence>
<dbReference type="GO" id="GO:0005829">
    <property type="term" value="C:cytosol"/>
    <property type="evidence" value="ECO:0007669"/>
    <property type="project" value="TreeGrafter"/>
</dbReference>
<dbReference type="Gene3D" id="3.30.2290.10">
    <property type="entry name" value="PmbA/TldD superfamily"/>
    <property type="match status" value="1"/>
</dbReference>
<dbReference type="InterPro" id="IPR019546">
    <property type="entry name" value="TAT_signal_bac_arc"/>
</dbReference>
<dbReference type="AlphaFoldDB" id="A0A6M4IKA4"/>
<evidence type="ECO:0000313" key="9">
    <source>
        <dbReference type="Proteomes" id="UP000500938"/>
    </source>
</evidence>
<evidence type="ECO:0000259" key="5">
    <source>
        <dbReference type="Pfam" id="PF01523"/>
    </source>
</evidence>
<comment type="similarity">
    <text evidence="1">Belongs to the peptidase U62 family.</text>
</comment>
<dbReference type="EMBL" id="CP053085">
    <property type="protein sequence ID" value="QJR35484.1"/>
    <property type="molecule type" value="Genomic_DNA"/>
</dbReference>